<evidence type="ECO:0000313" key="2">
    <source>
        <dbReference type="EMBL" id="HJC45062.1"/>
    </source>
</evidence>
<sequence length="86" mass="9141">MDYGVITFTSTYGAIYAQKVLRPAADVLTMPVLREISLGCGIAVRFKPEDLDTVRAALAASTLKPGEYAFYGVTGSGGALRAERLP</sequence>
<accession>A0A9D2P6H4</accession>
<comment type="caution">
    <text evidence="2">The sequence shown here is derived from an EMBL/GenBank/DDBJ whole genome shotgun (WGS) entry which is preliminary data.</text>
</comment>
<evidence type="ECO:0000313" key="3">
    <source>
        <dbReference type="Proteomes" id="UP000823906"/>
    </source>
</evidence>
<name>A0A9D2P6H4_9FIRM</name>
<gene>
    <name evidence="2" type="ORF">H9703_02810</name>
</gene>
<reference evidence="2" key="1">
    <citation type="journal article" date="2021" name="PeerJ">
        <title>Extensive microbial diversity within the chicken gut microbiome revealed by metagenomics and culture.</title>
        <authorList>
            <person name="Gilroy R."/>
            <person name="Ravi A."/>
            <person name="Getino M."/>
            <person name="Pursley I."/>
            <person name="Horton D.L."/>
            <person name="Alikhan N.F."/>
            <person name="Baker D."/>
            <person name="Gharbi K."/>
            <person name="Hall N."/>
            <person name="Watson M."/>
            <person name="Adriaenssens E.M."/>
            <person name="Foster-Nyarko E."/>
            <person name="Jarju S."/>
            <person name="Secka A."/>
            <person name="Antonio M."/>
            <person name="Oren A."/>
            <person name="Chaudhuri R.R."/>
            <person name="La Ragione R."/>
            <person name="Hildebrand F."/>
            <person name="Pallen M.J."/>
        </authorList>
    </citation>
    <scope>NUCLEOTIDE SEQUENCE</scope>
    <source>
        <strain evidence="2">ChiSjej5B23-2810</strain>
    </source>
</reference>
<dbReference type="Proteomes" id="UP000823906">
    <property type="component" value="Unassembled WGS sequence"/>
</dbReference>
<dbReference type="Pfam" id="PF11823">
    <property type="entry name" value="Se_S_carrier"/>
    <property type="match status" value="1"/>
</dbReference>
<dbReference type="AlphaFoldDB" id="A0A9D2P6H4"/>
<reference evidence="2" key="2">
    <citation type="submission" date="2021-04" db="EMBL/GenBank/DDBJ databases">
        <authorList>
            <person name="Gilroy R."/>
        </authorList>
    </citation>
    <scope>NUCLEOTIDE SEQUENCE</scope>
    <source>
        <strain evidence="2">ChiSjej5B23-2810</strain>
    </source>
</reference>
<protein>
    <submittedName>
        <fullName evidence="2">DUF3343 domain-containing protein</fullName>
    </submittedName>
</protein>
<organism evidence="2 3">
    <name type="scientific">Candidatus Faecalibacterium faecigallinarum</name>
    <dbReference type="NCBI Taxonomy" id="2838577"/>
    <lineage>
        <taxon>Bacteria</taxon>
        <taxon>Bacillati</taxon>
        <taxon>Bacillota</taxon>
        <taxon>Clostridia</taxon>
        <taxon>Eubacteriales</taxon>
        <taxon>Oscillospiraceae</taxon>
        <taxon>Faecalibacterium</taxon>
    </lineage>
</organism>
<evidence type="ECO:0000259" key="1">
    <source>
        <dbReference type="Pfam" id="PF11823"/>
    </source>
</evidence>
<feature type="domain" description="Putative Se/S carrier protein-like" evidence="1">
    <location>
        <begin position="3"/>
        <end position="65"/>
    </location>
</feature>
<dbReference type="InterPro" id="IPR021778">
    <property type="entry name" value="Se/S_carrier-like"/>
</dbReference>
<dbReference type="EMBL" id="DWWN01000023">
    <property type="protein sequence ID" value="HJC45062.1"/>
    <property type="molecule type" value="Genomic_DNA"/>
</dbReference>
<proteinExistence type="predicted"/>